<proteinExistence type="predicted"/>
<keyword evidence="4" id="KW-1185">Reference proteome</keyword>
<evidence type="ECO:0000313" key="3">
    <source>
        <dbReference type="EMBL" id="KAL3639350.1"/>
    </source>
</evidence>
<dbReference type="Proteomes" id="UP001632038">
    <property type="component" value="Unassembled WGS sequence"/>
</dbReference>
<comment type="caution">
    <text evidence="3">The sequence shown here is derived from an EMBL/GenBank/DDBJ whole genome shotgun (WGS) entry which is preliminary data.</text>
</comment>
<protein>
    <submittedName>
        <fullName evidence="3">Uncharacterized protein</fullName>
    </submittedName>
</protein>
<dbReference type="EMBL" id="JAVIJP010000018">
    <property type="protein sequence ID" value="KAL3639350.1"/>
    <property type="molecule type" value="Genomic_DNA"/>
</dbReference>
<organism evidence="3 4">
    <name type="scientific">Castilleja foliolosa</name>
    <dbReference type="NCBI Taxonomy" id="1961234"/>
    <lineage>
        <taxon>Eukaryota</taxon>
        <taxon>Viridiplantae</taxon>
        <taxon>Streptophyta</taxon>
        <taxon>Embryophyta</taxon>
        <taxon>Tracheophyta</taxon>
        <taxon>Spermatophyta</taxon>
        <taxon>Magnoliopsida</taxon>
        <taxon>eudicotyledons</taxon>
        <taxon>Gunneridae</taxon>
        <taxon>Pentapetalae</taxon>
        <taxon>asterids</taxon>
        <taxon>lamiids</taxon>
        <taxon>Lamiales</taxon>
        <taxon>Orobanchaceae</taxon>
        <taxon>Pedicularideae</taxon>
        <taxon>Castillejinae</taxon>
        <taxon>Castilleja</taxon>
    </lineage>
</organism>
<gene>
    <name evidence="3" type="ORF">CASFOL_017257</name>
</gene>
<accession>A0ABD3DAL8</accession>
<feature type="coiled-coil region" evidence="1">
    <location>
        <begin position="3"/>
        <end position="30"/>
    </location>
</feature>
<sequence>MSNEKLSHRIDEFLETKKTQNQEIENLQHQQKSNIESKLNDSNFSLWEEKLQTYKNRADVKLVAVERQTTYTALRREAAQNIIVNHRTNSNEIGVGLLTRNSKYRSETKPKSRKPIKSRYQGRTTKNPTIPSEKGTEIAAARSAVQRGCAGNRRRSESLVCDGSLAATGWKVAASTSVVQGRSVGNGLRSNGRPPVFDGPLVCDEHMPVTGQNGETEVPINGDFGKTPIVAHDGEGSRHSRKVAEIVFQKPNERRGIAGSKGMGYLHELVGPENLKGVTGLGNRDGAEIQSPLNPKYSPFNFFLAHTLIIMLPLMLLMK</sequence>
<reference evidence="4" key="1">
    <citation type="journal article" date="2024" name="IScience">
        <title>Strigolactones Initiate the Formation of Haustorium-like Structures in Castilleja.</title>
        <authorList>
            <person name="Buerger M."/>
            <person name="Peterson D."/>
            <person name="Chory J."/>
        </authorList>
    </citation>
    <scope>NUCLEOTIDE SEQUENCE [LARGE SCALE GENOMIC DNA]</scope>
</reference>
<keyword evidence="1" id="KW-0175">Coiled coil</keyword>
<name>A0ABD3DAL8_9LAMI</name>
<feature type="region of interest" description="Disordered" evidence="2">
    <location>
        <begin position="101"/>
        <end position="132"/>
    </location>
</feature>
<evidence type="ECO:0000256" key="1">
    <source>
        <dbReference type="SAM" id="Coils"/>
    </source>
</evidence>
<evidence type="ECO:0000313" key="4">
    <source>
        <dbReference type="Proteomes" id="UP001632038"/>
    </source>
</evidence>
<evidence type="ECO:0000256" key="2">
    <source>
        <dbReference type="SAM" id="MobiDB-lite"/>
    </source>
</evidence>
<dbReference type="AlphaFoldDB" id="A0ABD3DAL8"/>
<feature type="compositionally biased region" description="Polar residues" evidence="2">
    <location>
        <begin position="121"/>
        <end position="130"/>
    </location>
</feature>